<keyword evidence="3" id="KW-1185">Reference proteome</keyword>
<sequence>MAQRFNPELHCDDGEGVRDHNHCVAPLMILDKFVAVHIAHGGKNILWKMMLNSLYIHQLQVIDWPASIPPIGFDFIFKDLNTGELKALIVPYLKCCMGQDYGAKLIPNNELKFKPWSDDAKAIFKHEDNEMLNIPLVTDTEGKVLRTLMDCAAFMKNLPAGVVPPRAATPLIDSPAVSDLPPSSPMQWDPSPPHREVVQPLPSCSHLVPVPTKICRHQPTESIVQHTSHPTAMPRTSCPEPARSLTTQHDSHYHGPCKVPAMPPTCKHRRDDESEGKDARDNKWAKGSMMWYVLLRLFLLYNYLFITITRYESGDHCMQHGLQCHPTHLPRIYESPSPPPIWQRHQYSYSCTSNAVAGSSRLNTDGWKSKSPEVYYDDVPGREFYEPRD</sequence>
<proteinExistence type="predicted"/>
<gene>
    <name evidence="2" type="ORF">AZE42_11220</name>
</gene>
<reference evidence="2 3" key="1">
    <citation type="submission" date="2016-03" db="EMBL/GenBank/DDBJ databases">
        <title>Comparative genomics of the ectomycorrhizal sister species Rhizopogon vinicolor and Rhizopogon vesiculosus (Basidiomycota: Boletales) reveals a divergence of the mating type B locus.</title>
        <authorList>
            <person name="Mujic A.B."/>
            <person name="Kuo A."/>
            <person name="Tritt A."/>
            <person name="Lipzen A."/>
            <person name="Chen C."/>
            <person name="Johnson J."/>
            <person name="Sharma A."/>
            <person name="Barry K."/>
            <person name="Grigoriev I.V."/>
            <person name="Spatafora J.W."/>
        </authorList>
    </citation>
    <scope>NUCLEOTIDE SEQUENCE [LARGE SCALE GENOMIC DNA]</scope>
    <source>
        <strain evidence="2 3">AM-OR11-056</strain>
    </source>
</reference>
<dbReference type="EMBL" id="LVVM01004554">
    <property type="protein sequence ID" value="OJA12621.1"/>
    <property type="molecule type" value="Genomic_DNA"/>
</dbReference>
<evidence type="ECO:0000313" key="2">
    <source>
        <dbReference type="EMBL" id="OJA12621.1"/>
    </source>
</evidence>
<protein>
    <submittedName>
        <fullName evidence="2">Uncharacterized protein</fullName>
    </submittedName>
</protein>
<dbReference type="AlphaFoldDB" id="A0A1J8PUP3"/>
<accession>A0A1J8PUP3</accession>
<dbReference type="OrthoDB" id="2691626at2759"/>
<feature type="compositionally biased region" description="Basic and acidic residues" evidence="1">
    <location>
        <begin position="269"/>
        <end position="280"/>
    </location>
</feature>
<organism evidence="2 3">
    <name type="scientific">Rhizopogon vesiculosus</name>
    <dbReference type="NCBI Taxonomy" id="180088"/>
    <lineage>
        <taxon>Eukaryota</taxon>
        <taxon>Fungi</taxon>
        <taxon>Dikarya</taxon>
        <taxon>Basidiomycota</taxon>
        <taxon>Agaricomycotina</taxon>
        <taxon>Agaricomycetes</taxon>
        <taxon>Agaricomycetidae</taxon>
        <taxon>Boletales</taxon>
        <taxon>Suillineae</taxon>
        <taxon>Rhizopogonaceae</taxon>
        <taxon>Rhizopogon</taxon>
    </lineage>
</organism>
<evidence type="ECO:0000256" key="1">
    <source>
        <dbReference type="SAM" id="MobiDB-lite"/>
    </source>
</evidence>
<dbReference type="Proteomes" id="UP000183567">
    <property type="component" value="Unassembled WGS sequence"/>
</dbReference>
<feature type="region of interest" description="Disordered" evidence="1">
    <location>
        <begin position="223"/>
        <end position="280"/>
    </location>
</feature>
<name>A0A1J8PUP3_9AGAM</name>
<evidence type="ECO:0000313" key="3">
    <source>
        <dbReference type="Proteomes" id="UP000183567"/>
    </source>
</evidence>
<comment type="caution">
    <text evidence="2">The sequence shown here is derived from an EMBL/GenBank/DDBJ whole genome shotgun (WGS) entry which is preliminary data.</text>
</comment>